<accession>A0AAW7Z906</accession>
<dbReference type="AlphaFoldDB" id="A0AAW7Z906"/>
<dbReference type="Pfam" id="PF06906">
    <property type="entry name" value="DUF1272"/>
    <property type="match status" value="1"/>
</dbReference>
<dbReference type="InterPro" id="IPR010696">
    <property type="entry name" value="DUF1272"/>
</dbReference>
<protein>
    <submittedName>
        <fullName evidence="1">DUF1272 domain-containing protein</fullName>
    </submittedName>
</protein>
<dbReference type="RefSeq" id="WP_061997826.1">
    <property type="nucleotide sequence ID" value="NZ_CANLMS010000001.1"/>
</dbReference>
<gene>
    <name evidence="1" type="ORF">Q4527_17320</name>
</gene>
<dbReference type="Proteomes" id="UP001170717">
    <property type="component" value="Unassembled WGS sequence"/>
</dbReference>
<proteinExistence type="predicted"/>
<organism evidence="1 2">
    <name type="scientific">Alteromonas stellipolaris</name>
    <dbReference type="NCBI Taxonomy" id="233316"/>
    <lineage>
        <taxon>Bacteria</taxon>
        <taxon>Pseudomonadati</taxon>
        <taxon>Pseudomonadota</taxon>
        <taxon>Gammaproteobacteria</taxon>
        <taxon>Alteromonadales</taxon>
        <taxon>Alteromonadaceae</taxon>
        <taxon>Alteromonas/Salinimonas group</taxon>
        <taxon>Alteromonas</taxon>
    </lineage>
</organism>
<comment type="caution">
    <text evidence="1">The sequence shown here is derived from an EMBL/GenBank/DDBJ whole genome shotgun (WGS) entry which is preliminary data.</text>
</comment>
<sequence length="102" mass="11428">MLILKPNCECCNASLPANSLKAYICTYECTFCEDCLRGILQGVCPNCGGDLQRRPIRPEKAYRPGLGLQHHSASTERVLGQRSDQEITTFVDKIKHIPAHQR</sequence>
<dbReference type="EMBL" id="JAUOQI010000016">
    <property type="protein sequence ID" value="MDO6579167.1"/>
    <property type="molecule type" value="Genomic_DNA"/>
</dbReference>
<reference evidence="1" key="1">
    <citation type="submission" date="2023-07" db="EMBL/GenBank/DDBJ databases">
        <title>Genome content predicts the carbon catabolic preferences of heterotrophic bacteria.</title>
        <authorList>
            <person name="Gralka M."/>
        </authorList>
    </citation>
    <scope>NUCLEOTIDE SEQUENCE</scope>
    <source>
        <strain evidence="1">F2M12</strain>
    </source>
</reference>
<name>A0AAW7Z906_9ALTE</name>
<evidence type="ECO:0000313" key="1">
    <source>
        <dbReference type="EMBL" id="MDO6579167.1"/>
    </source>
</evidence>
<evidence type="ECO:0000313" key="2">
    <source>
        <dbReference type="Proteomes" id="UP001170717"/>
    </source>
</evidence>
<dbReference type="GeneID" id="83259207"/>